<feature type="region of interest" description="Disordered" evidence="1">
    <location>
        <begin position="319"/>
        <end position="352"/>
    </location>
</feature>
<proteinExistence type="predicted"/>
<evidence type="ECO:0000256" key="1">
    <source>
        <dbReference type="SAM" id="MobiDB-lite"/>
    </source>
</evidence>
<gene>
    <name evidence="2" type="ORF">EI71_01694</name>
</gene>
<feature type="compositionally biased region" description="Gly residues" evidence="1">
    <location>
        <begin position="323"/>
        <end position="340"/>
    </location>
</feature>
<comment type="caution">
    <text evidence="2">The sequence shown here is derived from an EMBL/GenBank/DDBJ whole genome shotgun (WGS) entry which is preliminary data.</text>
</comment>
<sequence length="600" mass="63193">MKKKCIGIVGGIILLGEVLLLASCGVNSKEGIKEDVNTTTATQESISISTPSTSVPEVDLNVNDGEFSILTEDGAYMKNDNVYTIYQGGTYNLVGVLNGKIEVCVTSANASGIYDVTLELNGVTITYDKDSPIYILESTDTEISYDVEISAQNGTQNIINDLREKKSEEENLGEAAIYSEVDLKLKGKGELYVYGNYNNGIHTKDDLKIKNLTLVVNALNNAIKGNDSVTIESGSHTFISTGGDGIKTSNSSLSSKENQKGMVTLTGGDIQIFACCDGIDSAFDVVISDSVNLSIYTDTYSSYTEEVFDLSESTTLTSLSFPGGHGGGPGGGQGGPGGSEGNTDKSSHSAKGIKASNEINISGGNIYIKAYDDGIHANNDTLIESTNAYGNGIVNISGGEVIIEASDDGIHADTTINITDNAYINVKKSYEGIEANQIVFDGGTTYVYSTNDAVNAALCGSTLTPALYIKNGYVDLDCASGDTDTIDSNGNVYISGGVTVIKNRQQGTSSMTGGTLDVDYTVSITGGVLMSFGTWCSEANVTATKSSSSTLSSGTYTLKDSSGNEIITTTLSASYYGYRLFNKTNDSYTLYKDSSIVVSF</sequence>
<name>A0A397QYG5_9MOLU</name>
<dbReference type="InParanoid" id="A0A397QYG5"/>
<protein>
    <submittedName>
        <fullName evidence="2">Uncharacterized protein DUF4353</fullName>
    </submittedName>
</protein>
<dbReference type="InterPro" id="IPR025584">
    <property type="entry name" value="Cthe_2159"/>
</dbReference>
<dbReference type="EMBL" id="QXEV01000026">
    <property type="protein sequence ID" value="RIA64995.1"/>
    <property type="molecule type" value="Genomic_DNA"/>
</dbReference>
<evidence type="ECO:0000313" key="2">
    <source>
        <dbReference type="EMBL" id="RIA64995.1"/>
    </source>
</evidence>
<keyword evidence="3" id="KW-1185">Reference proteome</keyword>
<dbReference type="AlphaFoldDB" id="A0A397QYG5"/>
<accession>A0A397QYG5</accession>
<reference evidence="2 3" key="1">
    <citation type="submission" date="2018-08" db="EMBL/GenBank/DDBJ databases">
        <title>Genomic Encyclopedia of Archaeal and Bacterial Type Strains, Phase II (KMG-II): from individual species to whole genera.</title>
        <authorList>
            <person name="Goeker M."/>
        </authorList>
    </citation>
    <scope>NUCLEOTIDE SEQUENCE [LARGE SCALE GENOMIC DNA]</scope>
    <source>
        <strain evidence="2 3">ATCC 27112</strain>
    </source>
</reference>
<dbReference type="RefSeq" id="WP_162849897.1">
    <property type="nucleotide sequence ID" value="NZ_QXEV01000026.1"/>
</dbReference>
<organism evidence="2 3">
    <name type="scientific">Anaeroplasma bactoclasticum</name>
    <dbReference type="NCBI Taxonomy" id="2088"/>
    <lineage>
        <taxon>Bacteria</taxon>
        <taxon>Bacillati</taxon>
        <taxon>Mycoplasmatota</taxon>
        <taxon>Mollicutes</taxon>
        <taxon>Anaeroplasmatales</taxon>
        <taxon>Anaeroplasmataceae</taxon>
        <taxon>Anaeroplasma</taxon>
    </lineage>
</organism>
<evidence type="ECO:0000313" key="3">
    <source>
        <dbReference type="Proteomes" id="UP000266506"/>
    </source>
</evidence>
<dbReference type="Pfam" id="PF14262">
    <property type="entry name" value="Cthe_2159"/>
    <property type="match status" value="2"/>
</dbReference>
<dbReference type="Proteomes" id="UP000266506">
    <property type="component" value="Unassembled WGS sequence"/>
</dbReference>